<evidence type="ECO:0000313" key="10">
    <source>
        <dbReference type="EMBL" id="ALH96374.1"/>
    </source>
</evidence>
<dbReference type="PANTHER" id="PTHR43821:SF1">
    <property type="entry name" value="NAD(P)H NITROREDUCTASE YDJA-RELATED"/>
    <property type="match status" value="1"/>
</dbReference>
<dbReference type="Gene3D" id="3.40.109.10">
    <property type="entry name" value="NADH Oxidase"/>
    <property type="match status" value="1"/>
</dbReference>
<comment type="cofactor">
    <cofactor evidence="8">
        <name>FMN</name>
        <dbReference type="ChEBI" id="CHEBI:58210"/>
    </cofactor>
    <text evidence="8">Binds 1 FMN per subunit.</text>
</comment>
<feature type="binding site" description="in other chain" evidence="8">
    <location>
        <begin position="16"/>
        <end position="18"/>
    </location>
    <ligand>
        <name>FMN</name>
        <dbReference type="ChEBI" id="CHEBI:58210"/>
        <note>ligand shared between dimeric partners</note>
    </ligand>
</feature>
<feature type="binding site" evidence="8">
    <location>
        <position position="45"/>
    </location>
    <ligand>
        <name>FMN</name>
        <dbReference type="ChEBI" id="CHEBI:58210"/>
        <note>ligand shared between dimeric partners</note>
    </ligand>
</feature>
<dbReference type="KEGG" id="aei:AOY20_12970"/>
<dbReference type="OrthoDB" id="9804207at2"/>
<evidence type="ECO:0000256" key="3">
    <source>
        <dbReference type="ARBA" id="ARBA00022643"/>
    </source>
</evidence>
<proteinExistence type="inferred from homology"/>
<protein>
    <recommendedName>
        <fullName evidence="7">Putative NAD(P)H nitroreductase</fullName>
        <ecNumber evidence="7">1.-.-.-</ecNumber>
    </recommendedName>
</protein>
<dbReference type="Proteomes" id="UP000064939">
    <property type="component" value="Chromosome"/>
</dbReference>
<dbReference type="AlphaFoldDB" id="A0A0N9W152"/>
<keyword evidence="4 7" id="KW-0521">NADP</keyword>
<name>A0A0N9W152_9GAMM</name>
<dbReference type="CDD" id="cd02135">
    <property type="entry name" value="YdjA-like"/>
    <property type="match status" value="1"/>
</dbReference>
<dbReference type="PIRSF" id="PIRSF000232">
    <property type="entry name" value="YdjA"/>
    <property type="match status" value="1"/>
</dbReference>
<dbReference type="InterPro" id="IPR026021">
    <property type="entry name" value="YdjA-like"/>
</dbReference>
<keyword evidence="6 7" id="KW-0520">NAD</keyword>
<sequence length="191" mass="21374">MVDLVVESVHQNIHQRQSIGHLVEPAPNAEQLEKAFVAALTAPDHHRLKPTRFVVIPEDQREAFGELLSQALADTGQTEAAQLERVKNHPYRAPLLVIALTKFIEHPKVPYFEQTLSTGAAIQNFLLSLQAQGFSTMWRSGAVVESKHFKQALGLNENDLISGIIYIGTAVKAIPPRHEINVNEFVHHWNK</sequence>
<dbReference type="RefSeq" id="WP_054582254.1">
    <property type="nucleotide sequence ID" value="NZ_CP012808.1"/>
</dbReference>
<keyword evidence="2 7" id="KW-0285">Flavoprotein</keyword>
<keyword evidence="5 7" id="KW-0560">Oxidoreductase</keyword>
<evidence type="ECO:0000256" key="1">
    <source>
        <dbReference type="ARBA" id="ARBA00007118"/>
    </source>
</evidence>
<dbReference type="EMBL" id="CP012808">
    <property type="protein sequence ID" value="ALH96374.1"/>
    <property type="molecule type" value="Genomic_DNA"/>
</dbReference>
<evidence type="ECO:0000313" key="11">
    <source>
        <dbReference type="Proteomes" id="UP000064939"/>
    </source>
</evidence>
<comment type="similarity">
    <text evidence="1 7">Belongs to the nitroreductase family.</text>
</comment>
<dbReference type="InterPro" id="IPR000415">
    <property type="entry name" value="Nitroreductase-like"/>
</dbReference>
<evidence type="ECO:0000256" key="2">
    <source>
        <dbReference type="ARBA" id="ARBA00022630"/>
    </source>
</evidence>
<accession>A0A0N9W152</accession>
<reference evidence="10 11" key="1">
    <citation type="journal article" date="2015" name="Int. J. Syst. Evol. Microbiol.">
        <title>Acinetobacter equi sp. nov. isolated from horse faeces.</title>
        <authorList>
            <person name="Poppel M.T."/>
            <person name="Skiebe E."/>
            <person name="Laue M."/>
            <person name="Bergmann H."/>
            <person name="Ebersberger I."/>
            <person name="Garn T."/>
            <person name="Fruth A."/>
            <person name="Baumgardt S."/>
            <person name="Busse H.J."/>
            <person name="Wilharm G."/>
        </authorList>
    </citation>
    <scope>NUCLEOTIDE SEQUENCE [LARGE SCALE GENOMIC DNA]</scope>
    <source>
        <strain evidence="10 11">114</strain>
    </source>
</reference>
<evidence type="ECO:0000256" key="4">
    <source>
        <dbReference type="ARBA" id="ARBA00022857"/>
    </source>
</evidence>
<dbReference type="InterPro" id="IPR052530">
    <property type="entry name" value="NAD(P)H_nitroreductase"/>
</dbReference>
<dbReference type="SUPFAM" id="SSF55469">
    <property type="entry name" value="FMN-dependent nitroreductase-like"/>
    <property type="match status" value="1"/>
</dbReference>
<dbReference type="GO" id="GO:0016491">
    <property type="term" value="F:oxidoreductase activity"/>
    <property type="evidence" value="ECO:0007669"/>
    <property type="project" value="UniProtKB-UniRule"/>
</dbReference>
<dbReference type="InterPro" id="IPR029479">
    <property type="entry name" value="Nitroreductase"/>
</dbReference>
<feature type="domain" description="Nitroreductase" evidence="9">
    <location>
        <begin position="14"/>
        <end position="168"/>
    </location>
</feature>
<evidence type="ECO:0000256" key="5">
    <source>
        <dbReference type="ARBA" id="ARBA00023002"/>
    </source>
</evidence>
<evidence type="ECO:0000256" key="7">
    <source>
        <dbReference type="PIRNR" id="PIRNR000232"/>
    </source>
</evidence>
<evidence type="ECO:0000256" key="8">
    <source>
        <dbReference type="PIRSR" id="PIRSR000232-1"/>
    </source>
</evidence>
<dbReference type="Pfam" id="PF00881">
    <property type="entry name" value="Nitroreductase"/>
    <property type="match status" value="1"/>
</dbReference>
<evidence type="ECO:0000259" key="9">
    <source>
        <dbReference type="Pfam" id="PF00881"/>
    </source>
</evidence>
<feature type="binding site" description="in other chain" evidence="8">
    <location>
        <begin position="138"/>
        <end position="140"/>
    </location>
    <ligand>
        <name>FMN</name>
        <dbReference type="ChEBI" id="CHEBI:58210"/>
        <note>ligand shared between dimeric partners</note>
    </ligand>
</feature>
<dbReference type="PANTHER" id="PTHR43821">
    <property type="entry name" value="NAD(P)H NITROREDUCTASE YDJA-RELATED"/>
    <property type="match status" value="1"/>
</dbReference>
<dbReference type="EC" id="1.-.-.-" evidence="7"/>
<keyword evidence="11" id="KW-1185">Reference proteome</keyword>
<organism evidence="10 11">
    <name type="scientific">Acinetobacter equi</name>
    <dbReference type="NCBI Taxonomy" id="1324350"/>
    <lineage>
        <taxon>Bacteria</taxon>
        <taxon>Pseudomonadati</taxon>
        <taxon>Pseudomonadota</taxon>
        <taxon>Gammaproteobacteria</taxon>
        <taxon>Moraxellales</taxon>
        <taxon>Moraxellaceae</taxon>
        <taxon>Acinetobacter</taxon>
    </lineage>
</organism>
<evidence type="ECO:0000256" key="6">
    <source>
        <dbReference type="ARBA" id="ARBA00023027"/>
    </source>
</evidence>
<dbReference type="STRING" id="1324350.AOY20_12970"/>
<keyword evidence="3 7" id="KW-0288">FMN</keyword>
<gene>
    <name evidence="10" type="ORF">AOY20_12970</name>
</gene>